<sequence>MKNEEEKYKLGYRRLVAALKNIFPLSSRPGSSPIQPSPTQPVLKEKRKTPPSSPQSSLP</sequence>
<protein>
    <submittedName>
        <fullName evidence="2">Uncharacterized protein</fullName>
    </submittedName>
</protein>
<name>A0A4S2MUF6_9PEZI</name>
<dbReference type="AlphaFoldDB" id="A0A4S2MUF6"/>
<dbReference type="InParanoid" id="A0A4S2MUF6"/>
<dbReference type="EMBL" id="ML220126">
    <property type="protein sequence ID" value="TGZ80202.1"/>
    <property type="molecule type" value="Genomic_DNA"/>
</dbReference>
<proteinExistence type="predicted"/>
<organism evidence="2 3">
    <name type="scientific">Ascodesmis nigricans</name>
    <dbReference type="NCBI Taxonomy" id="341454"/>
    <lineage>
        <taxon>Eukaryota</taxon>
        <taxon>Fungi</taxon>
        <taxon>Dikarya</taxon>
        <taxon>Ascomycota</taxon>
        <taxon>Pezizomycotina</taxon>
        <taxon>Pezizomycetes</taxon>
        <taxon>Pezizales</taxon>
        <taxon>Ascodesmidaceae</taxon>
        <taxon>Ascodesmis</taxon>
    </lineage>
</organism>
<feature type="region of interest" description="Disordered" evidence="1">
    <location>
        <begin position="24"/>
        <end position="59"/>
    </location>
</feature>
<dbReference type="Proteomes" id="UP000298138">
    <property type="component" value="Unassembled WGS sequence"/>
</dbReference>
<reference evidence="2 3" key="1">
    <citation type="submission" date="2019-04" db="EMBL/GenBank/DDBJ databases">
        <title>Comparative genomics and transcriptomics to analyze fruiting body development in filamentous ascomycetes.</title>
        <authorList>
            <consortium name="DOE Joint Genome Institute"/>
            <person name="Lutkenhaus R."/>
            <person name="Traeger S."/>
            <person name="Breuer J."/>
            <person name="Kuo A."/>
            <person name="Lipzen A."/>
            <person name="Pangilinan J."/>
            <person name="Dilworth D."/>
            <person name="Sandor L."/>
            <person name="Poggeler S."/>
            <person name="Barry K."/>
            <person name="Grigoriev I.V."/>
            <person name="Nowrousian M."/>
        </authorList>
    </citation>
    <scope>NUCLEOTIDE SEQUENCE [LARGE SCALE GENOMIC DNA]</scope>
    <source>
        <strain evidence="2 3">CBS 389.68</strain>
    </source>
</reference>
<evidence type="ECO:0000313" key="2">
    <source>
        <dbReference type="EMBL" id="TGZ80202.1"/>
    </source>
</evidence>
<gene>
    <name evidence="2" type="ORF">EX30DRAFT_341766</name>
</gene>
<accession>A0A4S2MUF6</accession>
<evidence type="ECO:0000256" key="1">
    <source>
        <dbReference type="SAM" id="MobiDB-lite"/>
    </source>
</evidence>
<keyword evidence="3" id="KW-1185">Reference proteome</keyword>
<evidence type="ECO:0000313" key="3">
    <source>
        <dbReference type="Proteomes" id="UP000298138"/>
    </source>
</evidence>